<evidence type="ECO:0000256" key="3">
    <source>
        <dbReference type="ARBA" id="ARBA00012856"/>
    </source>
</evidence>
<evidence type="ECO:0000256" key="9">
    <source>
        <dbReference type="RuleBase" id="RU004474"/>
    </source>
</evidence>
<evidence type="ECO:0000256" key="1">
    <source>
        <dbReference type="ARBA" id="ARBA00004903"/>
    </source>
</evidence>
<accession>A0A934INA8</accession>
<comment type="caution">
    <text evidence="11">The sequence shown here is derived from an EMBL/GenBank/DDBJ whole genome shotgun (WGS) entry which is preliminary data.</text>
</comment>
<keyword evidence="5 8" id="KW-0521">NADP</keyword>
<dbReference type="GO" id="GO:0046655">
    <property type="term" value="P:folic acid metabolic process"/>
    <property type="evidence" value="ECO:0007669"/>
    <property type="project" value="TreeGrafter"/>
</dbReference>
<dbReference type="Proteomes" id="UP000609531">
    <property type="component" value="Unassembled WGS sequence"/>
</dbReference>
<dbReference type="GO" id="GO:0046654">
    <property type="term" value="P:tetrahydrofolate biosynthetic process"/>
    <property type="evidence" value="ECO:0007669"/>
    <property type="project" value="InterPro"/>
</dbReference>
<evidence type="ECO:0000313" key="11">
    <source>
        <dbReference type="EMBL" id="MBJ3775523.1"/>
    </source>
</evidence>
<dbReference type="SUPFAM" id="SSF53597">
    <property type="entry name" value="Dihydrofolate reductase-like"/>
    <property type="match status" value="1"/>
</dbReference>
<comment type="catalytic activity">
    <reaction evidence="8">
        <text>(6S)-5,6,7,8-tetrahydrofolate + NADP(+) = 7,8-dihydrofolate + NADPH + H(+)</text>
        <dbReference type="Rhea" id="RHEA:15009"/>
        <dbReference type="ChEBI" id="CHEBI:15378"/>
        <dbReference type="ChEBI" id="CHEBI:57451"/>
        <dbReference type="ChEBI" id="CHEBI:57453"/>
        <dbReference type="ChEBI" id="CHEBI:57783"/>
        <dbReference type="ChEBI" id="CHEBI:58349"/>
        <dbReference type="EC" id="1.5.1.3"/>
    </reaction>
</comment>
<name>A0A934INA8_9HYPH</name>
<dbReference type="Pfam" id="PF00186">
    <property type="entry name" value="DHFR_1"/>
    <property type="match status" value="1"/>
</dbReference>
<dbReference type="InterPro" id="IPR001796">
    <property type="entry name" value="DHFR_dom"/>
</dbReference>
<dbReference type="PANTHER" id="PTHR48069">
    <property type="entry name" value="DIHYDROFOLATE REDUCTASE"/>
    <property type="match status" value="1"/>
</dbReference>
<dbReference type="GO" id="GO:0046452">
    <property type="term" value="P:dihydrofolate metabolic process"/>
    <property type="evidence" value="ECO:0007669"/>
    <property type="project" value="TreeGrafter"/>
</dbReference>
<gene>
    <name evidence="11" type="ORF">JCR33_07505</name>
</gene>
<evidence type="ECO:0000256" key="2">
    <source>
        <dbReference type="ARBA" id="ARBA00009539"/>
    </source>
</evidence>
<evidence type="ECO:0000256" key="6">
    <source>
        <dbReference type="ARBA" id="ARBA00023002"/>
    </source>
</evidence>
<keyword evidence="4 8" id="KW-0554">One-carbon metabolism</keyword>
<dbReference type="InterPro" id="IPR012259">
    <property type="entry name" value="DHFR"/>
</dbReference>
<dbReference type="GO" id="GO:0006730">
    <property type="term" value="P:one-carbon metabolic process"/>
    <property type="evidence" value="ECO:0007669"/>
    <property type="project" value="UniProtKB-KW"/>
</dbReference>
<keyword evidence="6 8" id="KW-0560">Oxidoreductase</keyword>
<dbReference type="InterPro" id="IPR017925">
    <property type="entry name" value="DHFR_CS"/>
</dbReference>
<evidence type="ECO:0000313" key="12">
    <source>
        <dbReference type="Proteomes" id="UP000609531"/>
    </source>
</evidence>
<protein>
    <recommendedName>
        <fullName evidence="3 8">Dihydrofolate reductase</fullName>
        <ecNumber evidence="3 8">1.5.1.3</ecNumber>
    </recommendedName>
</protein>
<dbReference type="EMBL" id="JAEKJA010000005">
    <property type="protein sequence ID" value="MBJ3775523.1"/>
    <property type="molecule type" value="Genomic_DNA"/>
</dbReference>
<evidence type="ECO:0000256" key="8">
    <source>
        <dbReference type="PIRNR" id="PIRNR000194"/>
    </source>
</evidence>
<dbReference type="Gene3D" id="3.40.430.10">
    <property type="entry name" value="Dihydrofolate Reductase, subunit A"/>
    <property type="match status" value="1"/>
</dbReference>
<dbReference type="PANTHER" id="PTHR48069:SF3">
    <property type="entry name" value="DIHYDROFOLATE REDUCTASE"/>
    <property type="match status" value="1"/>
</dbReference>
<reference evidence="11" key="1">
    <citation type="submission" date="2020-12" db="EMBL/GenBank/DDBJ databases">
        <title>Bacterial taxonomy.</title>
        <authorList>
            <person name="Pan X."/>
        </authorList>
    </citation>
    <scope>NUCLEOTIDE SEQUENCE</scope>
    <source>
        <strain evidence="11">B2012</strain>
    </source>
</reference>
<sequence>MPIALIVAAAENGVIGQGGALPWRLPSDLAHFKRLTLGNTIVVGRRTHESIGKALPGRRTIVVSRGAVADMEVAPSLAAAVARAETPVFLAGGAGIYDEGMGIADTIHLTRVHAAPEGDVTFPPIDPTVFALQSREPGTQGPRDDHPFSFETYVRIGTAVD</sequence>
<proteinExistence type="inferred from homology"/>
<organism evidence="11 12">
    <name type="scientific">Acuticoccus mangrovi</name>
    <dbReference type="NCBI Taxonomy" id="2796142"/>
    <lineage>
        <taxon>Bacteria</taxon>
        <taxon>Pseudomonadati</taxon>
        <taxon>Pseudomonadota</taxon>
        <taxon>Alphaproteobacteria</taxon>
        <taxon>Hyphomicrobiales</taxon>
        <taxon>Amorphaceae</taxon>
        <taxon>Acuticoccus</taxon>
    </lineage>
</organism>
<comment type="function">
    <text evidence="7 8">Key enzyme in folate metabolism. Catalyzes an essential reaction for de novo glycine and purine synthesis, and for DNA precursor synthesis.</text>
</comment>
<evidence type="ECO:0000256" key="4">
    <source>
        <dbReference type="ARBA" id="ARBA00022563"/>
    </source>
</evidence>
<comment type="pathway">
    <text evidence="1 8">Cofactor biosynthesis; tetrahydrofolate biosynthesis; 5,6,7,8-tetrahydrofolate from 7,8-dihydrofolate: step 1/1.</text>
</comment>
<evidence type="ECO:0000259" key="10">
    <source>
        <dbReference type="PROSITE" id="PS51330"/>
    </source>
</evidence>
<dbReference type="GO" id="GO:0004146">
    <property type="term" value="F:dihydrofolate reductase activity"/>
    <property type="evidence" value="ECO:0007669"/>
    <property type="project" value="UniProtKB-EC"/>
</dbReference>
<dbReference type="GO" id="GO:0050661">
    <property type="term" value="F:NADP binding"/>
    <property type="evidence" value="ECO:0007669"/>
    <property type="project" value="InterPro"/>
</dbReference>
<dbReference type="InterPro" id="IPR024072">
    <property type="entry name" value="DHFR-like_dom_sf"/>
</dbReference>
<comment type="similarity">
    <text evidence="2 8 9">Belongs to the dihydrofolate reductase family.</text>
</comment>
<dbReference type="PROSITE" id="PS00075">
    <property type="entry name" value="DHFR_1"/>
    <property type="match status" value="1"/>
</dbReference>
<dbReference type="CDD" id="cd00209">
    <property type="entry name" value="DHFR"/>
    <property type="match status" value="1"/>
</dbReference>
<dbReference type="PROSITE" id="PS51330">
    <property type="entry name" value="DHFR_2"/>
    <property type="match status" value="1"/>
</dbReference>
<feature type="domain" description="DHFR" evidence="10">
    <location>
        <begin position="2"/>
        <end position="155"/>
    </location>
</feature>
<dbReference type="EC" id="1.5.1.3" evidence="3 8"/>
<dbReference type="PIRSF" id="PIRSF000194">
    <property type="entry name" value="DHFR"/>
    <property type="match status" value="1"/>
</dbReference>
<dbReference type="RefSeq" id="WP_198881411.1">
    <property type="nucleotide sequence ID" value="NZ_JAEKJA010000005.1"/>
</dbReference>
<evidence type="ECO:0000256" key="5">
    <source>
        <dbReference type="ARBA" id="ARBA00022857"/>
    </source>
</evidence>
<dbReference type="AlphaFoldDB" id="A0A934INA8"/>
<dbReference type="PRINTS" id="PR00070">
    <property type="entry name" value="DHFR"/>
</dbReference>
<evidence type="ECO:0000256" key="7">
    <source>
        <dbReference type="ARBA" id="ARBA00025067"/>
    </source>
</evidence>
<dbReference type="GO" id="GO:0005829">
    <property type="term" value="C:cytosol"/>
    <property type="evidence" value="ECO:0007669"/>
    <property type="project" value="TreeGrafter"/>
</dbReference>
<keyword evidence="12" id="KW-1185">Reference proteome</keyword>